<dbReference type="InterPro" id="IPR005025">
    <property type="entry name" value="FMN_Rdtase-like_dom"/>
</dbReference>
<protein>
    <submittedName>
        <fullName evidence="2">NAD(P)H-dependent oxidoreductase</fullName>
    </submittedName>
</protein>
<dbReference type="Gene3D" id="3.40.50.360">
    <property type="match status" value="1"/>
</dbReference>
<name>A0ABR7HL34_9FIRM</name>
<dbReference type="InterPro" id="IPR029039">
    <property type="entry name" value="Flavoprotein-like_sf"/>
</dbReference>
<feature type="domain" description="NADPH-dependent FMN reductase-like" evidence="1">
    <location>
        <begin position="1"/>
        <end position="146"/>
    </location>
</feature>
<dbReference type="PANTHER" id="PTHR43741">
    <property type="entry name" value="FMN-DEPENDENT NADH-AZOREDUCTASE 1"/>
    <property type="match status" value="1"/>
</dbReference>
<reference evidence="2 3" key="1">
    <citation type="submission" date="2020-08" db="EMBL/GenBank/DDBJ databases">
        <title>Genome public.</title>
        <authorList>
            <person name="Liu C."/>
            <person name="Sun Q."/>
        </authorList>
    </citation>
    <scope>NUCLEOTIDE SEQUENCE [LARGE SCALE GENOMIC DNA]</scope>
    <source>
        <strain evidence="2 3">NSJ-71</strain>
    </source>
</reference>
<dbReference type="PANTHER" id="PTHR43741:SF4">
    <property type="entry name" value="FMN-DEPENDENT NADH:QUINONE OXIDOREDUCTASE"/>
    <property type="match status" value="1"/>
</dbReference>
<dbReference type="InterPro" id="IPR050104">
    <property type="entry name" value="FMN-dep_NADH:Q_OxRdtase_AzoR1"/>
</dbReference>
<dbReference type="EMBL" id="JACOPS010000002">
    <property type="protein sequence ID" value="MBC5728197.1"/>
    <property type="molecule type" value="Genomic_DNA"/>
</dbReference>
<gene>
    <name evidence="2" type="ORF">H8R91_06645</name>
</gene>
<evidence type="ECO:0000259" key="1">
    <source>
        <dbReference type="Pfam" id="PF03358"/>
    </source>
</evidence>
<organism evidence="2 3">
    <name type="scientific">Ruminococcus intestinalis</name>
    <dbReference type="NCBI Taxonomy" id="2763066"/>
    <lineage>
        <taxon>Bacteria</taxon>
        <taxon>Bacillati</taxon>
        <taxon>Bacillota</taxon>
        <taxon>Clostridia</taxon>
        <taxon>Eubacteriales</taxon>
        <taxon>Oscillospiraceae</taxon>
        <taxon>Ruminococcus</taxon>
    </lineage>
</organism>
<proteinExistence type="predicted"/>
<dbReference type="RefSeq" id="WP_186935354.1">
    <property type="nucleotide sequence ID" value="NZ_JACOPS010000002.1"/>
</dbReference>
<sequence>MKITVVNGQSHKGSTYHIGKMLADKLGGKVTEFFLPKDFSDMCIGCTSCFIKNEHLCPHHARLEKLTNAIDDADVLIFTSPVYVYHTTGAMKSFLDHYGYRWMVHRPEKKMFSKQAVCISTAAGAGTKSTNKDIADSFFFWGIPKIYKYGVNVRTTSYNGISENTLKAIDKKTTALAKKIKAKDGKVKVGIKTKAFFELMRIIQRKSGWNEADTDYWHNKGWDGKKRPWK</sequence>
<dbReference type="SUPFAM" id="SSF52218">
    <property type="entry name" value="Flavoproteins"/>
    <property type="match status" value="1"/>
</dbReference>
<evidence type="ECO:0000313" key="2">
    <source>
        <dbReference type="EMBL" id="MBC5728197.1"/>
    </source>
</evidence>
<comment type="caution">
    <text evidence="2">The sequence shown here is derived from an EMBL/GenBank/DDBJ whole genome shotgun (WGS) entry which is preliminary data.</text>
</comment>
<accession>A0ABR7HL34</accession>
<keyword evidence="3" id="KW-1185">Reference proteome</keyword>
<evidence type="ECO:0000313" key="3">
    <source>
        <dbReference type="Proteomes" id="UP000636755"/>
    </source>
</evidence>
<dbReference type="Pfam" id="PF03358">
    <property type="entry name" value="FMN_red"/>
    <property type="match status" value="1"/>
</dbReference>
<dbReference type="Proteomes" id="UP000636755">
    <property type="component" value="Unassembled WGS sequence"/>
</dbReference>